<feature type="coiled-coil region" evidence="1">
    <location>
        <begin position="357"/>
        <end position="395"/>
    </location>
</feature>
<dbReference type="InterPro" id="IPR037383">
    <property type="entry name" value="CCDC87"/>
</dbReference>
<dbReference type="OMA" id="HNNERSM"/>
<reference evidence="2" key="1">
    <citation type="submission" date="2015-07" db="EMBL/GenBank/DDBJ databases">
        <title>MeaNS - Measles Nucleotide Surveillance Program.</title>
        <authorList>
            <person name="Tran T."/>
            <person name="Druce J."/>
        </authorList>
    </citation>
    <scope>NUCLEOTIDE SEQUENCE</scope>
    <source>
        <strain evidence="2">UCB-OBI-ISO-001</strain>
        <tissue evidence="2">Gonad</tissue>
    </source>
</reference>
<gene>
    <name evidence="2" type="ORF">OCBIM_22035270mg</name>
</gene>
<proteinExistence type="predicted"/>
<keyword evidence="1" id="KW-0175">Coiled coil</keyword>
<feature type="coiled-coil region" evidence="1">
    <location>
        <begin position="101"/>
        <end position="128"/>
    </location>
</feature>
<accession>A0A0L8GEU9</accession>
<evidence type="ECO:0000313" key="2">
    <source>
        <dbReference type="EMBL" id="KOF75070.1"/>
    </source>
</evidence>
<dbReference type="EMBL" id="KQ422349">
    <property type="protein sequence ID" value="KOF75070.1"/>
    <property type="molecule type" value="Genomic_DNA"/>
</dbReference>
<sequence>MKVPKFKETKRIKRCTSEPRLYFGESIFEELDIQLSAVLKKSKSLAAMHLLSTKKEEQRTRDLAKDLKVLAQRDEVQPDVAELLMDDLPPVIKSVAQDDKRKLAQAKLQRTIQSLEKLQRENRRSERDVKIIEPIFTQPDIRTIHFQKKDTVRISSVQVTERYLQVSPTLQMFKPQYNELLGEIPSSIVEEIDQVDDEKAQLEELYENINTILEKFENKESLELLAKDEDIFEAPDSLNFKYCINSSSLNLKSRTVNENLKVSQVPPWQGMKKGLWELVPQAPRKYQKTTIYPRHPTIMMQGEVTDVKKQGDWKSWWLSFFDDKDCLKYLSTMDSDFLHVIFHLYDDDEHLEIRKSIEDQEKMAEVLRVEKELAVAEAERKVDELRRKKTQYEDGFWNAETILLGGLGSDPSKLSP</sequence>
<organism evidence="2">
    <name type="scientific">Octopus bimaculoides</name>
    <name type="common">California two-spotted octopus</name>
    <dbReference type="NCBI Taxonomy" id="37653"/>
    <lineage>
        <taxon>Eukaryota</taxon>
        <taxon>Metazoa</taxon>
        <taxon>Spiralia</taxon>
        <taxon>Lophotrochozoa</taxon>
        <taxon>Mollusca</taxon>
        <taxon>Cephalopoda</taxon>
        <taxon>Coleoidea</taxon>
        <taxon>Octopodiformes</taxon>
        <taxon>Octopoda</taxon>
        <taxon>Incirrata</taxon>
        <taxon>Octopodidae</taxon>
        <taxon>Octopus</taxon>
    </lineage>
</organism>
<dbReference type="OrthoDB" id="67750at2759"/>
<name>A0A0L8GEU9_OCTBM</name>
<dbReference type="PANTHER" id="PTHR16078:SF1">
    <property type="entry name" value="COILED-COIL DOMAIN-CONTAINING PROTEIN 87"/>
    <property type="match status" value="1"/>
</dbReference>
<dbReference type="AlphaFoldDB" id="A0A0L8GEU9"/>
<dbReference type="PANTHER" id="PTHR16078">
    <property type="entry name" value="COILED-COIL DOMAIN-CONTAINING PROTEIN 87"/>
    <property type="match status" value="1"/>
</dbReference>
<protein>
    <submittedName>
        <fullName evidence="2">Uncharacterized protein</fullName>
    </submittedName>
</protein>
<dbReference type="KEGG" id="obi:106877523"/>
<feature type="coiled-coil region" evidence="1">
    <location>
        <begin position="188"/>
        <end position="222"/>
    </location>
</feature>
<evidence type="ECO:0000256" key="1">
    <source>
        <dbReference type="SAM" id="Coils"/>
    </source>
</evidence>
<dbReference type="STRING" id="37653.A0A0L8GEU9"/>